<evidence type="ECO:0000256" key="1">
    <source>
        <dbReference type="SAM" id="Coils"/>
    </source>
</evidence>
<feature type="signal peptide" evidence="2">
    <location>
        <begin position="1"/>
        <end position="20"/>
    </location>
</feature>
<dbReference type="SMART" id="SM00028">
    <property type="entry name" value="TPR"/>
    <property type="match status" value="5"/>
</dbReference>
<proteinExistence type="predicted"/>
<dbReference type="Gene3D" id="1.25.40.10">
    <property type="entry name" value="Tetratricopeptide repeat domain"/>
    <property type="match status" value="2"/>
</dbReference>
<dbReference type="SUPFAM" id="SSF48452">
    <property type="entry name" value="TPR-like"/>
    <property type="match status" value="1"/>
</dbReference>
<dbReference type="EMBL" id="BAABJI010000002">
    <property type="protein sequence ID" value="GAA4914323.1"/>
    <property type="molecule type" value="Genomic_DNA"/>
</dbReference>
<dbReference type="Pfam" id="PF13414">
    <property type="entry name" value="TPR_11"/>
    <property type="match status" value="1"/>
</dbReference>
<reference evidence="4" key="1">
    <citation type="journal article" date="2019" name="Int. J. Syst. Evol. Microbiol.">
        <title>The Global Catalogue of Microorganisms (GCM) 10K type strain sequencing project: providing services to taxonomists for standard genome sequencing and annotation.</title>
        <authorList>
            <consortium name="The Broad Institute Genomics Platform"/>
            <consortium name="The Broad Institute Genome Sequencing Center for Infectious Disease"/>
            <person name="Wu L."/>
            <person name="Ma J."/>
        </authorList>
    </citation>
    <scope>NUCLEOTIDE SEQUENCE [LARGE SCALE GENOMIC DNA]</scope>
    <source>
        <strain evidence="4">JCM 18283</strain>
    </source>
</reference>
<evidence type="ECO:0008006" key="5">
    <source>
        <dbReference type="Google" id="ProtNLM"/>
    </source>
</evidence>
<protein>
    <recommendedName>
        <fullName evidence="5">Tetratricopeptide repeat protein</fullName>
    </recommendedName>
</protein>
<evidence type="ECO:0000313" key="3">
    <source>
        <dbReference type="EMBL" id="GAA4914323.1"/>
    </source>
</evidence>
<dbReference type="InterPro" id="IPR019734">
    <property type="entry name" value="TPR_rpt"/>
</dbReference>
<dbReference type="InterPro" id="IPR011990">
    <property type="entry name" value="TPR-like_helical_dom_sf"/>
</dbReference>
<accession>A0ABP9FRK1</accession>
<evidence type="ECO:0000256" key="2">
    <source>
        <dbReference type="SAM" id="SignalP"/>
    </source>
</evidence>
<organism evidence="3 4">
    <name type="scientific">Mucilaginibacter defluvii</name>
    <dbReference type="NCBI Taxonomy" id="1196019"/>
    <lineage>
        <taxon>Bacteria</taxon>
        <taxon>Pseudomonadati</taxon>
        <taxon>Bacteroidota</taxon>
        <taxon>Sphingobacteriia</taxon>
        <taxon>Sphingobacteriales</taxon>
        <taxon>Sphingobacteriaceae</taxon>
        <taxon>Mucilaginibacter</taxon>
    </lineage>
</organism>
<name>A0ABP9FRK1_9SPHI</name>
<evidence type="ECO:0000313" key="4">
    <source>
        <dbReference type="Proteomes" id="UP001501436"/>
    </source>
</evidence>
<keyword evidence="2" id="KW-0732">Signal</keyword>
<feature type="chain" id="PRO_5046807258" description="Tetratricopeptide repeat protein" evidence="2">
    <location>
        <begin position="21"/>
        <end position="423"/>
    </location>
</feature>
<comment type="caution">
    <text evidence="3">The sequence shown here is derived from an EMBL/GenBank/DDBJ whole genome shotgun (WGS) entry which is preliminary data.</text>
</comment>
<dbReference type="RefSeq" id="WP_345330668.1">
    <property type="nucleotide sequence ID" value="NZ_BAABJI010000002.1"/>
</dbReference>
<sequence>MKIKLLTAGLLALATTTAFAQKGELNKAKEEYQKYESTKEAMAAVAVKSLGEAKTAIDKAAAHEKTANLPLTYAVKGVVYAALASRDSVETTAAPLQTAAAEAVKKAKELDTKGDDKELKELINNGERYLAQYALNQGVKHYQAGKYSLAYTSFDTYRQILPEDTNAIYYTALSAANAGRDDAKFLPMAVSGYQKLLTTNYSKKADIYNDLASSYLMSKDTASALKTVSEGVQKFPTSANLRSREIEISLVQGKETEAVSKIEAAIANSPKDKALYYYGGITYAKVADMADKDAKKAKTLAAKAPLLAKKEQAYAKSAEMYKKALELDPNYADAALNLGFVMVNPAIDAYNAANALPVNKQKEYVAAVAKANSLFDAAKPYLDKAVELNPKSPEALTNLKTYYLGKKDTANANKIQKQIEALQ</sequence>
<gene>
    <name evidence="3" type="ORF">GCM10023313_17090</name>
</gene>
<feature type="coiled-coil region" evidence="1">
    <location>
        <begin position="18"/>
        <end position="45"/>
    </location>
</feature>
<keyword evidence="1" id="KW-0175">Coiled coil</keyword>
<dbReference type="Proteomes" id="UP001501436">
    <property type="component" value="Unassembled WGS sequence"/>
</dbReference>
<keyword evidence="4" id="KW-1185">Reference proteome</keyword>